<gene>
    <name evidence="9" type="ORF">MFMK1_001463</name>
</gene>
<reference evidence="9 10" key="1">
    <citation type="submission" date="2023-04" db="EMBL/GenBank/DDBJ databases">
        <authorList>
            <person name="Hsu D."/>
        </authorList>
    </citation>
    <scope>NUCLEOTIDE SEQUENCE [LARGE SCALE GENOMIC DNA]</scope>
    <source>
        <strain evidence="9 10">MK1</strain>
    </source>
</reference>
<evidence type="ECO:0000256" key="5">
    <source>
        <dbReference type="ARBA" id="ARBA00023004"/>
    </source>
</evidence>
<feature type="domain" description="FAD-binding PCMH-type" evidence="8">
    <location>
        <begin position="1"/>
        <end position="187"/>
    </location>
</feature>
<evidence type="ECO:0000313" key="10">
    <source>
        <dbReference type="Proteomes" id="UP001329915"/>
    </source>
</evidence>
<dbReference type="EMBL" id="CP121694">
    <property type="protein sequence ID" value="WRO21653.1"/>
    <property type="molecule type" value="Genomic_DNA"/>
</dbReference>
<evidence type="ECO:0000256" key="6">
    <source>
        <dbReference type="ARBA" id="ARBA00023014"/>
    </source>
</evidence>
<dbReference type="RefSeq" id="WP_428846292.1">
    <property type="nucleotide sequence ID" value="NZ_CP121694.1"/>
</dbReference>
<dbReference type="PROSITE" id="PS51085">
    <property type="entry name" value="2FE2S_FER_2"/>
    <property type="match status" value="1"/>
</dbReference>
<sequence>MIAHDFEYYKPEFLEEALEIYRVLESEGKKPVYYGGGTEIITMARVNNFFTKAVIDIKGIPECRKMEFEGDQLVIGAGVTLTDIGESGLFPMLGAAGGRIADHSVQGKITLGGNIAGTIIYHEAILPLLHALRNQLGLTGPKPGCENGDCGACTVLVDGWPIKSCLMLAVEAVDHEITTVEGLQGALVQQAFVDNWAFQCGYCTSGFLMVCHSLATIHPDADDLTIQAWLQSNLCRCTGYEEIKNAVKAVLAGQSS</sequence>
<dbReference type="InterPro" id="IPR012675">
    <property type="entry name" value="Beta-grasp_dom_sf"/>
</dbReference>
<dbReference type="Pfam" id="PF01799">
    <property type="entry name" value="Fer2_2"/>
    <property type="match status" value="1"/>
</dbReference>
<keyword evidence="4" id="KW-0560">Oxidoreductase</keyword>
<keyword evidence="6" id="KW-0411">Iron-sulfur</keyword>
<protein>
    <submittedName>
        <fullName evidence="9">2Fe-2S iron-sulfur cluster-binding protein</fullName>
    </submittedName>
</protein>
<dbReference type="InterPro" id="IPR001041">
    <property type="entry name" value="2Fe-2S_ferredoxin-type"/>
</dbReference>
<dbReference type="InterPro" id="IPR051452">
    <property type="entry name" value="Diverse_Oxidoreductases"/>
</dbReference>
<evidence type="ECO:0000313" key="9">
    <source>
        <dbReference type="EMBL" id="WRO21653.1"/>
    </source>
</evidence>
<dbReference type="GO" id="GO:0071949">
    <property type="term" value="F:FAD binding"/>
    <property type="evidence" value="ECO:0007669"/>
    <property type="project" value="InterPro"/>
</dbReference>
<accession>A0AAU0UK00</accession>
<dbReference type="InterPro" id="IPR036884">
    <property type="entry name" value="2Fe-2S-bd_dom_sf"/>
</dbReference>
<keyword evidence="3" id="KW-0479">Metal-binding</keyword>
<dbReference type="Gene3D" id="3.30.43.10">
    <property type="entry name" value="Uridine Diphospho-n-acetylenolpyruvylglucosamine Reductase, domain 2"/>
    <property type="match status" value="1"/>
</dbReference>
<evidence type="ECO:0000256" key="2">
    <source>
        <dbReference type="ARBA" id="ARBA00022714"/>
    </source>
</evidence>
<dbReference type="PANTHER" id="PTHR44379">
    <property type="entry name" value="OXIDOREDUCTASE WITH IRON-SULFUR SUBUNIT"/>
    <property type="match status" value="1"/>
</dbReference>
<dbReference type="SUPFAM" id="SSF56176">
    <property type="entry name" value="FAD-binding/transporter-associated domain-like"/>
    <property type="match status" value="1"/>
</dbReference>
<evidence type="ECO:0000259" key="7">
    <source>
        <dbReference type="PROSITE" id="PS51085"/>
    </source>
</evidence>
<dbReference type="InterPro" id="IPR006058">
    <property type="entry name" value="2Fe2S_fd_BS"/>
</dbReference>
<keyword evidence="5" id="KW-0408">Iron</keyword>
<dbReference type="SUPFAM" id="SSF47741">
    <property type="entry name" value="CO dehydrogenase ISP C-domain like"/>
    <property type="match status" value="1"/>
</dbReference>
<keyword evidence="1" id="KW-0285">Flavoprotein</keyword>
<dbReference type="InterPro" id="IPR016167">
    <property type="entry name" value="FAD-bd_PCMH_sub1"/>
</dbReference>
<dbReference type="GO" id="GO:0051537">
    <property type="term" value="F:2 iron, 2 sulfur cluster binding"/>
    <property type="evidence" value="ECO:0007669"/>
    <property type="project" value="UniProtKB-KW"/>
</dbReference>
<dbReference type="Proteomes" id="UP001329915">
    <property type="component" value="Chromosome"/>
</dbReference>
<dbReference type="Pfam" id="PF00941">
    <property type="entry name" value="FAD_binding_5"/>
    <property type="match status" value="1"/>
</dbReference>
<name>A0AAU0UK00_9FIRM</name>
<dbReference type="Gene3D" id="3.10.20.30">
    <property type="match status" value="1"/>
</dbReference>
<dbReference type="PROSITE" id="PS51387">
    <property type="entry name" value="FAD_PCMH"/>
    <property type="match status" value="1"/>
</dbReference>
<dbReference type="GO" id="GO:0016491">
    <property type="term" value="F:oxidoreductase activity"/>
    <property type="evidence" value="ECO:0007669"/>
    <property type="project" value="UniProtKB-KW"/>
</dbReference>
<keyword evidence="10" id="KW-1185">Reference proteome</keyword>
<dbReference type="InterPro" id="IPR002346">
    <property type="entry name" value="Mopterin_DH_FAD-bd"/>
</dbReference>
<dbReference type="SUPFAM" id="SSF54292">
    <property type="entry name" value="2Fe-2S ferredoxin-like"/>
    <property type="match status" value="1"/>
</dbReference>
<dbReference type="InterPro" id="IPR002888">
    <property type="entry name" value="2Fe-2S-bd"/>
</dbReference>
<evidence type="ECO:0000259" key="8">
    <source>
        <dbReference type="PROSITE" id="PS51387"/>
    </source>
</evidence>
<dbReference type="InterPro" id="IPR036010">
    <property type="entry name" value="2Fe-2S_ferredoxin-like_sf"/>
</dbReference>
<dbReference type="KEGG" id="dbc:MFMK1_001463"/>
<organism evidence="9 10">
    <name type="scientific">Metallumcola ferriviriculae</name>
    <dbReference type="NCBI Taxonomy" id="3039180"/>
    <lineage>
        <taxon>Bacteria</taxon>
        <taxon>Bacillati</taxon>
        <taxon>Bacillota</taxon>
        <taxon>Clostridia</taxon>
        <taxon>Neomoorellales</taxon>
        <taxon>Desulfitibacteraceae</taxon>
        <taxon>Metallumcola</taxon>
    </lineage>
</organism>
<dbReference type="InterPro" id="IPR036318">
    <property type="entry name" value="FAD-bd_PCMH-like_sf"/>
</dbReference>
<evidence type="ECO:0000256" key="3">
    <source>
        <dbReference type="ARBA" id="ARBA00022723"/>
    </source>
</evidence>
<dbReference type="Gene3D" id="1.10.150.120">
    <property type="entry name" value="[2Fe-2S]-binding domain"/>
    <property type="match status" value="1"/>
</dbReference>
<proteinExistence type="predicted"/>
<dbReference type="CDD" id="cd00207">
    <property type="entry name" value="fer2"/>
    <property type="match status" value="1"/>
</dbReference>
<dbReference type="PANTHER" id="PTHR44379:SF7">
    <property type="entry name" value="XANTHINE DEHYDROGENASE SUBUNIT E-RELATED"/>
    <property type="match status" value="1"/>
</dbReference>
<dbReference type="AlphaFoldDB" id="A0AAU0UK00"/>
<evidence type="ECO:0000256" key="1">
    <source>
        <dbReference type="ARBA" id="ARBA00022630"/>
    </source>
</evidence>
<dbReference type="InterPro" id="IPR016166">
    <property type="entry name" value="FAD-bd_PCMH"/>
</dbReference>
<evidence type="ECO:0000256" key="4">
    <source>
        <dbReference type="ARBA" id="ARBA00023002"/>
    </source>
</evidence>
<dbReference type="GO" id="GO:0046872">
    <property type="term" value="F:metal ion binding"/>
    <property type="evidence" value="ECO:0007669"/>
    <property type="project" value="UniProtKB-KW"/>
</dbReference>
<keyword evidence="2" id="KW-0001">2Fe-2S</keyword>
<dbReference type="PROSITE" id="PS00197">
    <property type="entry name" value="2FE2S_FER_1"/>
    <property type="match status" value="1"/>
</dbReference>
<feature type="domain" description="2Fe-2S ferredoxin-type" evidence="7">
    <location>
        <begin position="107"/>
        <end position="183"/>
    </location>
</feature>